<comment type="caution">
    <text evidence="2">The sequence shown here is derived from an EMBL/GenBank/DDBJ whole genome shotgun (WGS) entry which is preliminary data.</text>
</comment>
<dbReference type="Gene3D" id="3.30.420.10">
    <property type="entry name" value="Ribonuclease H-like superfamily/Ribonuclease H"/>
    <property type="match status" value="1"/>
</dbReference>
<dbReference type="Proteomes" id="UP000554482">
    <property type="component" value="Unassembled WGS sequence"/>
</dbReference>
<organism evidence="2 3">
    <name type="scientific">Thalictrum thalictroides</name>
    <name type="common">Rue-anemone</name>
    <name type="synonym">Anemone thalictroides</name>
    <dbReference type="NCBI Taxonomy" id="46969"/>
    <lineage>
        <taxon>Eukaryota</taxon>
        <taxon>Viridiplantae</taxon>
        <taxon>Streptophyta</taxon>
        <taxon>Embryophyta</taxon>
        <taxon>Tracheophyta</taxon>
        <taxon>Spermatophyta</taxon>
        <taxon>Magnoliopsida</taxon>
        <taxon>Ranunculales</taxon>
        <taxon>Ranunculaceae</taxon>
        <taxon>Thalictroideae</taxon>
        <taxon>Thalictrum</taxon>
    </lineage>
</organism>
<dbReference type="GO" id="GO:0004523">
    <property type="term" value="F:RNA-DNA hybrid ribonuclease activity"/>
    <property type="evidence" value="ECO:0007669"/>
    <property type="project" value="InterPro"/>
</dbReference>
<protein>
    <submittedName>
        <fullName evidence="2">Ribonuclease h domain</fullName>
    </submittedName>
</protein>
<keyword evidence="3" id="KW-1185">Reference proteome</keyword>
<dbReference type="InterPro" id="IPR012337">
    <property type="entry name" value="RNaseH-like_sf"/>
</dbReference>
<evidence type="ECO:0000313" key="2">
    <source>
        <dbReference type="EMBL" id="KAF5183462.1"/>
    </source>
</evidence>
<dbReference type="InterPro" id="IPR044730">
    <property type="entry name" value="RNase_H-like_dom_plant"/>
</dbReference>
<proteinExistence type="predicted"/>
<dbReference type="PANTHER" id="PTHR47074:SF11">
    <property type="entry name" value="REVERSE TRANSCRIPTASE-LIKE PROTEIN"/>
    <property type="match status" value="1"/>
</dbReference>
<dbReference type="InterPro" id="IPR052929">
    <property type="entry name" value="RNase_H-like_EbsB-rel"/>
</dbReference>
<dbReference type="GO" id="GO:0003676">
    <property type="term" value="F:nucleic acid binding"/>
    <property type="evidence" value="ECO:0007669"/>
    <property type="project" value="InterPro"/>
</dbReference>
<dbReference type="CDD" id="cd06222">
    <property type="entry name" value="RNase_H_like"/>
    <property type="match status" value="1"/>
</dbReference>
<feature type="domain" description="RNase H type-1" evidence="1">
    <location>
        <begin position="56"/>
        <end position="178"/>
    </location>
</feature>
<gene>
    <name evidence="2" type="ORF">FRX31_026951</name>
</gene>
<dbReference type="InterPro" id="IPR002156">
    <property type="entry name" value="RNaseH_domain"/>
</dbReference>
<accession>A0A7J6VGQ4</accession>
<dbReference type="SUPFAM" id="SSF53098">
    <property type="entry name" value="Ribonuclease H-like"/>
    <property type="match status" value="1"/>
</dbReference>
<dbReference type="OrthoDB" id="653202at2759"/>
<dbReference type="InterPro" id="IPR036397">
    <property type="entry name" value="RNaseH_sf"/>
</dbReference>
<name>A0A7J6VGQ4_THATH</name>
<evidence type="ECO:0000259" key="1">
    <source>
        <dbReference type="Pfam" id="PF13456"/>
    </source>
</evidence>
<dbReference type="Pfam" id="PF13456">
    <property type="entry name" value="RVT_3"/>
    <property type="match status" value="1"/>
</dbReference>
<dbReference type="AlphaFoldDB" id="A0A7J6VGQ4"/>
<dbReference type="EMBL" id="JABWDY010033386">
    <property type="protein sequence ID" value="KAF5183462.1"/>
    <property type="molecule type" value="Genomic_DNA"/>
</dbReference>
<reference evidence="2 3" key="1">
    <citation type="submission" date="2020-06" db="EMBL/GenBank/DDBJ databases">
        <title>Transcriptomic and genomic resources for Thalictrum thalictroides and T. hernandezii: Facilitating candidate gene discovery in an emerging model plant lineage.</title>
        <authorList>
            <person name="Arias T."/>
            <person name="Riano-Pachon D.M."/>
            <person name="Di Stilio V.S."/>
        </authorList>
    </citation>
    <scope>NUCLEOTIDE SEQUENCE [LARGE SCALE GENOMIC DNA]</scope>
    <source>
        <strain evidence="3">cv. WT478/WT964</strain>
        <tissue evidence="2">Leaves</tissue>
    </source>
</reference>
<sequence>MVFQNKYTNPAKLEDFINSCVNRMQNMLSLDRSLQQHHGDSPTIWIPPTDGITKINVDITFRNPETAVGIGYILRDSAGNFISAGTKSANAGTSEQVECWGIHAAIQEGIRCNLKHVQIESDSKAAVDYLQGKPTNLFWSSSFILDEAKVLSSFFGSVSFSFCCRTGNNIAHNLASEADLSSSVAHIYNRPPF</sequence>
<dbReference type="PANTHER" id="PTHR47074">
    <property type="entry name" value="BNAC02G40300D PROTEIN"/>
    <property type="match status" value="1"/>
</dbReference>
<evidence type="ECO:0000313" key="3">
    <source>
        <dbReference type="Proteomes" id="UP000554482"/>
    </source>
</evidence>